<dbReference type="AlphaFoldDB" id="A0A1F8EGC8"/>
<dbReference type="Proteomes" id="UP000176893">
    <property type="component" value="Unassembled WGS sequence"/>
</dbReference>
<proteinExistence type="predicted"/>
<gene>
    <name evidence="1" type="ORF">A2649_01675</name>
</gene>
<protein>
    <submittedName>
        <fullName evidence="1">Uncharacterized protein</fullName>
    </submittedName>
</protein>
<evidence type="ECO:0000313" key="1">
    <source>
        <dbReference type="EMBL" id="OGM99118.1"/>
    </source>
</evidence>
<dbReference type="EMBL" id="MGJB01000004">
    <property type="protein sequence ID" value="OGM99118.1"/>
    <property type="molecule type" value="Genomic_DNA"/>
</dbReference>
<comment type="caution">
    <text evidence="1">The sequence shown here is derived from an EMBL/GenBank/DDBJ whole genome shotgun (WGS) entry which is preliminary data.</text>
</comment>
<evidence type="ECO:0000313" key="2">
    <source>
        <dbReference type="Proteomes" id="UP000176893"/>
    </source>
</evidence>
<name>A0A1F8EGC8_9BACT</name>
<organism evidence="1 2">
    <name type="scientific">Candidatus Yanofskybacteria bacterium RIFCSPHIGHO2_01_FULL_41_26</name>
    <dbReference type="NCBI Taxonomy" id="1802661"/>
    <lineage>
        <taxon>Bacteria</taxon>
        <taxon>Candidatus Yanofskyibacteriota</taxon>
    </lineage>
</organism>
<sequence>MSSLRKLRWTAQKTARKVYYWTTISQEKHREALARVQDFAGDFVARLDDPSFLTTLRPSGEQQKSLQTIIDETREGNMRLLGNCDVSHDSFPVLTARYSNYSLEDGVDIFGSTAHVVLGATYNHDTKLPTKAYFFGYSSHWPVPIAHDIHFLLSPQKITSENLGLIFGKSALRKEEITVDGSRITTVRRIEETEETSVYHLLGTMESKSLGVELFVYGFNEKNLHSAEKEREPGGEHSPSLT</sequence>
<reference evidence="1 2" key="1">
    <citation type="journal article" date="2016" name="Nat. Commun.">
        <title>Thousands of microbial genomes shed light on interconnected biogeochemical processes in an aquifer system.</title>
        <authorList>
            <person name="Anantharaman K."/>
            <person name="Brown C.T."/>
            <person name="Hug L.A."/>
            <person name="Sharon I."/>
            <person name="Castelle C.J."/>
            <person name="Probst A.J."/>
            <person name="Thomas B.C."/>
            <person name="Singh A."/>
            <person name="Wilkins M.J."/>
            <person name="Karaoz U."/>
            <person name="Brodie E.L."/>
            <person name="Williams K.H."/>
            <person name="Hubbard S.S."/>
            <person name="Banfield J.F."/>
        </authorList>
    </citation>
    <scope>NUCLEOTIDE SEQUENCE [LARGE SCALE GENOMIC DNA]</scope>
</reference>
<accession>A0A1F8EGC8</accession>